<gene>
    <name evidence="1" type="ORF">BOTBODRAFT_37834</name>
</gene>
<dbReference type="Proteomes" id="UP000027195">
    <property type="component" value="Unassembled WGS sequence"/>
</dbReference>
<dbReference type="AlphaFoldDB" id="A0A067LYN5"/>
<reference evidence="2" key="1">
    <citation type="journal article" date="2014" name="Proc. Natl. Acad. Sci. U.S.A.">
        <title>Extensive sampling of basidiomycete genomes demonstrates inadequacy of the white-rot/brown-rot paradigm for wood decay fungi.</title>
        <authorList>
            <person name="Riley R."/>
            <person name="Salamov A.A."/>
            <person name="Brown D.W."/>
            <person name="Nagy L.G."/>
            <person name="Floudas D."/>
            <person name="Held B.W."/>
            <person name="Levasseur A."/>
            <person name="Lombard V."/>
            <person name="Morin E."/>
            <person name="Otillar R."/>
            <person name="Lindquist E.A."/>
            <person name="Sun H."/>
            <person name="LaButti K.M."/>
            <person name="Schmutz J."/>
            <person name="Jabbour D."/>
            <person name="Luo H."/>
            <person name="Baker S.E."/>
            <person name="Pisabarro A.G."/>
            <person name="Walton J.D."/>
            <person name="Blanchette R.A."/>
            <person name="Henrissat B."/>
            <person name="Martin F."/>
            <person name="Cullen D."/>
            <person name="Hibbett D.S."/>
            <person name="Grigoriev I.V."/>
        </authorList>
    </citation>
    <scope>NUCLEOTIDE SEQUENCE [LARGE SCALE GENOMIC DNA]</scope>
    <source>
        <strain evidence="2">FD-172 SS1</strain>
    </source>
</reference>
<name>A0A067LYN5_BOTB1</name>
<keyword evidence="2" id="KW-1185">Reference proteome</keyword>
<dbReference type="HOGENOM" id="CLU_2605709_0_0_1"/>
<accession>A0A067LYN5</accession>
<evidence type="ECO:0000313" key="2">
    <source>
        <dbReference type="Proteomes" id="UP000027195"/>
    </source>
</evidence>
<proteinExistence type="predicted"/>
<sequence>MRRCVVTLNSTHHLLDPTNQLHFGSCTFLHTWISKNIELVALEFLTSACVLYLFKRRQPKTCIKQITAIIDASIEGQAR</sequence>
<protein>
    <submittedName>
        <fullName evidence="1">Uncharacterized protein</fullName>
    </submittedName>
</protein>
<evidence type="ECO:0000313" key="1">
    <source>
        <dbReference type="EMBL" id="KDQ08538.1"/>
    </source>
</evidence>
<dbReference type="EMBL" id="KL198089">
    <property type="protein sequence ID" value="KDQ08538.1"/>
    <property type="molecule type" value="Genomic_DNA"/>
</dbReference>
<dbReference type="InParanoid" id="A0A067LYN5"/>
<organism evidence="1 2">
    <name type="scientific">Botryobasidium botryosum (strain FD-172 SS1)</name>
    <dbReference type="NCBI Taxonomy" id="930990"/>
    <lineage>
        <taxon>Eukaryota</taxon>
        <taxon>Fungi</taxon>
        <taxon>Dikarya</taxon>
        <taxon>Basidiomycota</taxon>
        <taxon>Agaricomycotina</taxon>
        <taxon>Agaricomycetes</taxon>
        <taxon>Cantharellales</taxon>
        <taxon>Botryobasidiaceae</taxon>
        <taxon>Botryobasidium</taxon>
    </lineage>
</organism>